<dbReference type="EMBL" id="BGPR01042479">
    <property type="protein sequence ID" value="GBO18881.1"/>
    <property type="molecule type" value="Genomic_DNA"/>
</dbReference>
<proteinExistence type="predicted"/>
<gene>
    <name evidence="1" type="ORF">AVEN_151241_1</name>
</gene>
<comment type="caution">
    <text evidence="1">The sequence shown here is derived from an EMBL/GenBank/DDBJ whole genome shotgun (WGS) entry which is preliminary data.</text>
</comment>
<reference evidence="1 2" key="1">
    <citation type="journal article" date="2019" name="Sci. Rep.">
        <title>Orb-weaving spider Araneus ventricosus genome elucidates the spidroin gene catalogue.</title>
        <authorList>
            <person name="Kono N."/>
            <person name="Nakamura H."/>
            <person name="Ohtoshi R."/>
            <person name="Moran D.A.P."/>
            <person name="Shinohara A."/>
            <person name="Yoshida Y."/>
            <person name="Fujiwara M."/>
            <person name="Mori M."/>
            <person name="Tomita M."/>
            <person name="Arakawa K."/>
        </authorList>
    </citation>
    <scope>NUCLEOTIDE SEQUENCE [LARGE SCALE GENOMIC DNA]</scope>
</reference>
<evidence type="ECO:0000313" key="2">
    <source>
        <dbReference type="Proteomes" id="UP000499080"/>
    </source>
</evidence>
<dbReference type="Proteomes" id="UP000499080">
    <property type="component" value="Unassembled WGS sequence"/>
</dbReference>
<protein>
    <submittedName>
        <fullName evidence="1">Uncharacterized protein</fullName>
    </submittedName>
</protein>
<evidence type="ECO:0000313" key="1">
    <source>
        <dbReference type="EMBL" id="GBO18881.1"/>
    </source>
</evidence>
<organism evidence="1 2">
    <name type="scientific">Araneus ventricosus</name>
    <name type="common">Orbweaver spider</name>
    <name type="synonym">Epeira ventricosa</name>
    <dbReference type="NCBI Taxonomy" id="182803"/>
    <lineage>
        <taxon>Eukaryota</taxon>
        <taxon>Metazoa</taxon>
        <taxon>Ecdysozoa</taxon>
        <taxon>Arthropoda</taxon>
        <taxon>Chelicerata</taxon>
        <taxon>Arachnida</taxon>
        <taxon>Araneae</taxon>
        <taxon>Araneomorphae</taxon>
        <taxon>Entelegynae</taxon>
        <taxon>Araneoidea</taxon>
        <taxon>Araneidae</taxon>
        <taxon>Araneus</taxon>
    </lineage>
</organism>
<sequence length="104" mass="12005">MQISPDYGQFGLVGRPILAEFPNGFNLQKAMTSCSLPLKMFLILLWYNELKIWYLVPLIQISKRGYQYEALIHFLFDTVQLTANSLQLILPGIPNELKVFSLNR</sequence>
<dbReference type="AlphaFoldDB" id="A0A4Y2V2X7"/>
<accession>A0A4Y2V2X7</accession>
<name>A0A4Y2V2X7_ARAVE</name>
<keyword evidence="2" id="KW-1185">Reference proteome</keyword>